<proteinExistence type="predicted"/>
<gene>
    <name evidence="8" type="ORF">Dsin_011794</name>
</gene>
<sequence>MPAMIIGGALIIEEKNIKRQYCGHASGQFNESQCHYYTVYKEILTVKNGIQKFDFHLRTKNFTVEMDNLSFPKSSNFTIRFLQILNY</sequence>
<evidence type="ECO:0000256" key="5">
    <source>
        <dbReference type="ARBA" id="ARBA00022801"/>
    </source>
</evidence>
<comment type="caution">
    <text evidence="8">The sequence shown here is derived from an EMBL/GenBank/DDBJ whole genome shotgun (WGS) entry which is preliminary data.</text>
</comment>
<evidence type="ECO:0000313" key="9">
    <source>
        <dbReference type="Proteomes" id="UP001281410"/>
    </source>
</evidence>
<dbReference type="InterPro" id="IPR041373">
    <property type="entry name" value="RT_RNaseH"/>
</dbReference>
<evidence type="ECO:0000313" key="8">
    <source>
        <dbReference type="EMBL" id="KAK3217824.1"/>
    </source>
</evidence>
<dbReference type="GO" id="GO:0003964">
    <property type="term" value="F:RNA-directed DNA polymerase activity"/>
    <property type="evidence" value="ECO:0007669"/>
    <property type="project" value="UniProtKB-KW"/>
</dbReference>
<accession>A0AAE0E7K4</accession>
<dbReference type="EMBL" id="JANJYJ010000004">
    <property type="protein sequence ID" value="KAK3217824.1"/>
    <property type="molecule type" value="Genomic_DNA"/>
</dbReference>
<dbReference type="Proteomes" id="UP001281410">
    <property type="component" value="Unassembled WGS sequence"/>
</dbReference>
<reference evidence="8" key="1">
    <citation type="journal article" date="2023" name="Plant J.">
        <title>Genome sequences and population genomics provide insights into the demographic history, inbreeding, and mutation load of two 'living fossil' tree species of Dipteronia.</title>
        <authorList>
            <person name="Feng Y."/>
            <person name="Comes H.P."/>
            <person name="Chen J."/>
            <person name="Zhu S."/>
            <person name="Lu R."/>
            <person name="Zhang X."/>
            <person name="Li P."/>
            <person name="Qiu J."/>
            <person name="Olsen K.M."/>
            <person name="Qiu Y."/>
        </authorList>
    </citation>
    <scope>NUCLEOTIDE SEQUENCE</scope>
    <source>
        <strain evidence="8">NBL</strain>
    </source>
</reference>
<keyword evidence="9" id="KW-1185">Reference proteome</keyword>
<evidence type="ECO:0000256" key="2">
    <source>
        <dbReference type="ARBA" id="ARBA00022695"/>
    </source>
</evidence>
<keyword evidence="6" id="KW-0695">RNA-directed DNA polymerase</keyword>
<organism evidence="8 9">
    <name type="scientific">Dipteronia sinensis</name>
    <dbReference type="NCBI Taxonomy" id="43782"/>
    <lineage>
        <taxon>Eukaryota</taxon>
        <taxon>Viridiplantae</taxon>
        <taxon>Streptophyta</taxon>
        <taxon>Embryophyta</taxon>
        <taxon>Tracheophyta</taxon>
        <taxon>Spermatophyta</taxon>
        <taxon>Magnoliopsida</taxon>
        <taxon>eudicotyledons</taxon>
        <taxon>Gunneridae</taxon>
        <taxon>Pentapetalae</taxon>
        <taxon>rosids</taxon>
        <taxon>malvids</taxon>
        <taxon>Sapindales</taxon>
        <taxon>Sapindaceae</taxon>
        <taxon>Hippocastanoideae</taxon>
        <taxon>Acereae</taxon>
        <taxon>Dipteronia</taxon>
    </lineage>
</organism>
<evidence type="ECO:0000259" key="7">
    <source>
        <dbReference type="Pfam" id="PF17917"/>
    </source>
</evidence>
<evidence type="ECO:0000256" key="4">
    <source>
        <dbReference type="ARBA" id="ARBA00022759"/>
    </source>
</evidence>
<keyword evidence="3" id="KW-0540">Nuclease</keyword>
<name>A0AAE0E7K4_9ROSI</name>
<protein>
    <recommendedName>
        <fullName evidence="7">Reverse transcriptase RNase H-like domain-containing protein</fullName>
    </recommendedName>
</protein>
<keyword evidence="4" id="KW-0255">Endonuclease</keyword>
<feature type="domain" description="Reverse transcriptase RNase H-like" evidence="7">
    <location>
        <begin position="6"/>
        <end position="70"/>
    </location>
</feature>
<evidence type="ECO:0000256" key="3">
    <source>
        <dbReference type="ARBA" id="ARBA00022722"/>
    </source>
</evidence>
<keyword evidence="2" id="KW-0548">Nucleotidyltransferase</keyword>
<dbReference type="GO" id="GO:0004519">
    <property type="term" value="F:endonuclease activity"/>
    <property type="evidence" value="ECO:0007669"/>
    <property type="project" value="UniProtKB-KW"/>
</dbReference>
<keyword evidence="1" id="KW-0808">Transferase</keyword>
<dbReference type="AlphaFoldDB" id="A0AAE0E7K4"/>
<evidence type="ECO:0000256" key="1">
    <source>
        <dbReference type="ARBA" id="ARBA00022679"/>
    </source>
</evidence>
<dbReference type="GO" id="GO:0016787">
    <property type="term" value="F:hydrolase activity"/>
    <property type="evidence" value="ECO:0007669"/>
    <property type="project" value="UniProtKB-KW"/>
</dbReference>
<dbReference type="Pfam" id="PF17917">
    <property type="entry name" value="RT_RNaseH"/>
    <property type="match status" value="1"/>
</dbReference>
<evidence type="ECO:0000256" key="6">
    <source>
        <dbReference type="ARBA" id="ARBA00022918"/>
    </source>
</evidence>
<keyword evidence="5" id="KW-0378">Hydrolase</keyword>